<evidence type="ECO:0000259" key="1">
    <source>
        <dbReference type="Pfam" id="PF00534"/>
    </source>
</evidence>
<comment type="caution">
    <text evidence="2">The sequence shown here is derived from an EMBL/GenBank/DDBJ whole genome shotgun (WGS) entry which is preliminary data.</text>
</comment>
<feature type="domain" description="Glycosyl transferase family 1" evidence="1">
    <location>
        <begin position="201"/>
        <end position="351"/>
    </location>
</feature>
<dbReference type="Gene3D" id="3.40.50.2000">
    <property type="entry name" value="Glycogen Phosphorylase B"/>
    <property type="match status" value="2"/>
</dbReference>
<keyword evidence="2" id="KW-0808">Transferase</keyword>
<dbReference type="CDD" id="cd03811">
    <property type="entry name" value="GT4_GT28_WabH-like"/>
    <property type="match status" value="1"/>
</dbReference>
<dbReference type="RefSeq" id="WP_117986580.1">
    <property type="nucleotide sequence ID" value="NZ_CABMFG010000003.1"/>
</dbReference>
<sequence length="372" mass="42828">MKHILFFITSFVGGGAEKALIELLKVFDYSRFRVTVCLLYYEGEYLDSIPKEVNIIVLYPRRNSFYRKSFRYYRKYQNTLLFKFRLWQKLGKSYDVIISFLEGYPLVFHSLVADRALKNITWVHCDLLNFHYTVPDAFKYEEAEREAYAKMDDIVFVSKNIMSNFEKMYQLGNNHLCLYNLIDVNAIRMAGGKKDDLLRTGTVITAIGRLAPVKGYDRLLRLAKRLKDEGYAFSVQIIGQGEELDNLIDLSKRLNVQDEVVFMGFKSNPYPYLSNSDIYISTSLSEGLSLVICEALVLGLPVVATKTAGALELLDNGEYGVLTEHTDDSIYEGITALLNNEDLRREFSKKSLERAEMFNMAQTMDTIYQLVL</sequence>
<evidence type="ECO:0000313" key="3">
    <source>
        <dbReference type="Proteomes" id="UP000286075"/>
    </source>
</evidence>
<dbReference type="OrthoDB" id="798298at2"/>
<dbReference type="EMBL" id="QSCF01000003">
    <property type="protein sequence ID" value="RGX80565.1"/>
    <property type="molecule type" value="Genomic_DNA"/>
</dbReference>
<name>A0A413HA58_9BACE</name>
<dbReference type="AlphaFoldDB" id="A0A413HA58"/>
<dbReference type="PANTHER" id="PTHR12526:SF630">
    <property type="entry name" value="GLYCOSYLTRANSFERASE"/>
    <property type="match status" value="1"/>
</dbReference>
<proteinExistence type="predicted"/>
<dbReference type="GO" id="GO:0016757">
    <property type="term" value="F:glycosyltransferase activity"/>
    <property type="evidence" value="ECO:0007669"/>
    <property type="project" value="InterPro"/>
</dbReference>
<gene>
    <name evidence="2" type="ORF">DXA68_03065</name>
</gene>
<dbReference type="InterPro" id="IPR001296">
    <property type="entry name" value="Glyco_trans_1"/>
</dbReference>
<dbReference type="Proteomes" id="UP000286075">
    <property type="component" value="Unassembled WGS sequence"/>
</dbReference>
<reference evidence="2 3" key="1">
    <citation type="submission" date="2018-08" db="EMBL/GenBank/DDBJ databases">
        <title>A genome reference for cultivated species of the human gut microbiota.</title>
        <authorList>
            <person name="Zou Y."/>
            <person name="Xue W."/>
            <person name="Luo G."/>
        </authorList>
    </citation>
    <scope>NUCLEOTIDE SEQUENCE [LARGE SCALE GENOMIC DNA]</scope>
    <source>
        <strain evidence="2 3">OF03-9BH</strain>
    </source>
</reference>
<organism evidence="2 3">
    <name type="scientific">Bacteroides stercorirosoris</name>
    <dbReference type="NCBI Taxonomy" id="871324"/>
    <lineage>
        <taxon>Bacteria</taxon>
        <taxon>Pseudomonadati</taxon>
        <taxon>Bacteroidota</taxon>
        <taxon>Bacteroidia</taxon>
        <taxon>Bacteroidales</taxon>
        <taxon>Bacteroidaceae</taxon>
        <taxon>Bacteroides</taxon>
    </lineage>
</organism>
<dbReference type="Pfam" id="PF00534">
    <property type="entry name" value="Glycos_transf_1"/>
    <property type="match status" value="1"/>
</dbReference>
<dbReference type="SUPFAM" id="SSF53756">
    <property type="entry name" value="UDP-Glycosyltransferase/glycogen phosphorylase"/>
    <property type="match status" value="1"/>
</dbReference>
<dbReference type="PANTHER" id="PTHR12526">
    <property type="entry name" value="GLYCOSYLTRANSFERASE"/>
    <property type="match status" value="1"/>
</dbReference>
<protein>
    <submittedName>
        <fullName evidence="2">Glycosyltransferase</fullName>
    </submittedName>
</protein>
<accession>A0A413HA58</accession>
<evidence type="ECO:0000313" key="2">
    <source>
        <dbReference type="EMBL" id="RGX80565.1"/>
    </source>
</evidence>